<keyword evidence="2" id="KW-0805">Transcription regulation</keyword>
<dbReference type="PANTHER" id="PTHR13068:SF130">
    <property type="entry name" value="TRANSCRIPTION TERMINATION FACTOR MTERF6, CHLOROPLASTIC_MITOCHONDRIAL-LIKE"/>
    <property type="match status" value="1"/>
</dbReference>
<evidence type="ECO:0000256" key="3">
    <source>
        <dbReference type="ARBA" id="ARBA00022946"/>
    </source>
</evidence>
<dbReference type="InterPro" id="IPR003690">
    <property type="entry name" value="MTERF"/>
</dbReference>
<reference evidence="4" key="1">
    <citation type="submission" date="2019-12" db="EMBL/GenBank/DDBJ databases">
        <authorList>
            <person name="Scholes J."/>
        </authorList>
    </citation>
    <scope>NUCLEOTIDE SEQUENCE</scope>
</reference>
<dbReference type="EMBL" id="CACSLK010035018">
    <property type="protein sequence ID" value="CAA0843354.1"/>
    <property type="molecule type" value="Genomic_DNA"/>
</dbReference>
<dbReference type="OrthoDB" id="637682at2759"/>
<keyword evidence="2" id="KW-0806">Transcription termination</keyword>
<dbReference type="GO" id="GO:0006353">
    <property type="term" value="P:DNA-templated transcription termination"/>
    <property type="evidence" value="ECO:0007669"/>
    <property type="project" value="UniProtKB-KW"/>
</dbReference>
<evidence type="ECO:0000256" key="2">
    <source>
        <dbReference type="ARBA" id="ARBA00022472"/>
    </source>
</evidence>
<sequence length="394" mass="44342">MALHALLRRNLTSFFPENLLSPTISNGSLSLPIAHFSTAIGTKPSTSPSFFEFLTHKHQFSPAVASRAASFLSPLNHPGKYESVLSFFEVIGFTKAQLERTLLIRPQLLAADVEKIIKPKIKIFQDFGLPSDDIAVIISREPTILHASLKKKLVPALSWLKDLLGSTEKVTRALKQSGWLLMGDLENITLPNVQNLMSHGMSRDQVARLITYMPRVILCKPEALSRCLEVVDQMDVVWSSKMSVYAVGVICSMPDGAWERKLQAFQEILEFSEDDIVRALKHYPNVLCSSEDKMRMVKQVVLGTGKYEASSIAKYPRLLVHSIERRCKPRFEILGILESKGLINKWPSLGSICDMTDKEFFKDYVGQYMSEIGENYLDKMALSCKREVKFVEPG</sequence>
<evidence type="ECO:0000313" key="4">
    <source>
        <dbReference type="EMBL" id="CAA0843354.1"/>
    </source>
</evidence>
<dbReference type="PANTHER" id="PTHR13068">
    <property type="entry name" value="CGI-12 PROTEIN-RELATED"/>
    <property type="match status" value="1"/>
</dbReference>
<dbReference type="Gene3D" id="1.25.70.10">
    <property type="entry name" value="Transcription termination factor 3, mitochondrial"/>
    <property type="match status" value="1"/>
</dbReference>
<organism evidence="4 5">
    <name type="scientific">Striga hermonthica</name>
    <name type="common">Purple witchweed</name>
    <name type="synonym">Buchnera hermonthica</name>
    <dbReference type="NCBI Taxonomy" id="68872"/>
    <lineage>
        <taxon>Eukaryota</taxon>
        <taxon>Viridiplantae</taxon>
        <taxon>Streptophyta</taxon>
        <taxon>Embryophyta</taxon>
        <taxon>Tracheophyta</taxon>
        <taxon>Spermatophyta</taxon>
        <taxon>Magnoliopsida</taxon>
        <taxon>eudicotyledons</taxon>
        <taxon>Gunneridae</taxon>
        <taxon>Pentapetalae</taxon>
        <taxon>asterids</taxon>
        <taxon>lamiids</taxon>
        <taxon>Lamiales</taxon>
        <taxon>Orobanchaceae</taxon>
        <taxon>Buchnereae</taxon>
        <taxon>Striga</taxon>
    </lineage>
</organism>
<name>A0A9N7NV96_STRHE</name>
<comment type="caution">
    <text evidence="4">The sequence shown here is derived from an EMBL/GenBank/DDBJ whole genome shotgun (WGS) entry which is preliminary data.</text>
</comment>
<keyword evidence="2" id="KW-0804">Transcription</keyword>
<keyword evidence="3" id="KW-0809">Transit peptide</keyword>
<dbReference type="GO" id="GO:0003676">
    <property type="term" value="F:nucleic acid binding"/>
    <property type="evidence" value="ECO:0007669"/>
    <property type="project" value="InterPro"/>
</dbReference>
<dbReference type="AlphaFoldDB" id="A0A9N7NV96"/>
<dbReference type="SMART" id="SM00733">
    <property type="entry name" value="Mterf"/>
    <property type="match status" value="6"/>
</dbReference>
<evidence type="ECO:0008006" key="6">
    <source>
        <dbReference type="Google" id="ProtNLM"/>
    </source>
</evidence>
<protein>
    <recommendedName>
        <fullName evidence="6">Mitochondrial transcription termination factor family protein</fullName>
    </recommendedName>
</protein>
<proteinExistence type="inferred from homology"/>
<comment type="similarity">
    <text evidence="1">Belongs to the mTERF family.</text>
</comment>
<dbReference type="InterPro" id="IPR038538">
    <property type="entry name" value="MTERF_sf"/>
</dbReference>
<accession>A0A9N7NV96</accession>
<evidence type="ECO:0000256" key="1">
    <source>
        <dbReference type="ARBA" id="ARBA00007692"/>
    </source>
</evidence>
<gene>
    <name evidence="4" type="ORF">SHERM_09128</name>
</gene>
<dbReference type="Pfam" id="PF02536">
    <property type="entry name" value="mTERF"/>
    <property type="match status" value="2"/>
</dbReference>
<dbReference type="Proteomes" id="UP001153555">
    <property type="component" value="Unassembled WGS sequence"/>
</dbReference>
<keyword evidence="5" id="KW-1185">Reference proteome</keyword>
<evidence type="ECO:0000313" key="5">
    <source>
        <dbReference type="Proteomes" id="UP001153555"/>
    </source>
</evidence>
<dbReference type="FunFam" id="1.25.70.10:FF:000001">
    <property type="entry name" value="Mitochondrial transcription termination factor-like"/>
    <property type="match status" value="1"/>
</dbReference>